<gene>
    <name evidence="9" type="ORF">ACFO1V_06705</name>
</gene>
<keyword evidence="5" id="KW-0574">Periplasm</keyword>
<feature type="chain" id="PRO_5047106954" evidence="7">
    <location>
        <begin position="21"/>
        <end position="328"/>
    </location>
</feature>
<evidence type="ECO:0000256" key="7">
    <source>
        <dbReference type="SAM" id="SignalP"/>
    </source>
</evidence>
<accession>A0ABV9H4K5</accession>
<evidence type="ECO:0000256" key="2">
    <source>
        <dbReference type="ARBA" id="ARBA00005182"/>
    </source>
</evidence>
<evidence type="ECO:0000256" key="3">
    <source>
        <dbReference type="ARBA" id="ARBA00022679"/>
    </source>
</evidence>
<comment type="caution">
    <text evidence="9">The sequence shown here is derived from an EMBL/GenBank/DDBJ whole genome shotgun (WGS) entry which is preliminary data.</text>
</comment>
<evidence type="ECO:0000256" key="4">
    <source>
        <dbReference type="ARBA" id="ARBA00022729"/>
    </source>
</evidence>
<comment type="subcellular location">
    <subcellularLocation>
        <location evidence="1">Periplasm</location>
    </subcellularLocation>
</comment>
<name>A0ABV9H4K5_9HYPH</name>
<feature type="signal peptide" evidence="7">
    <location>
        <begin position="1"/>
        <end position="20"/>
    </location>
</feature>
<evidence type="ECO:0000256" key="5">
    <source>
        <dbReference type="ARBA" id="ARBA00022764"/>
    </source>
</evidence>
<comment type="pathway">
    <text evidence="2">Glycan biosynthesis; alginate biosynthesis.</text>
</comment>
<sequence length="328" mass="35665">MAFLGKAAIAIAVATGAALSATSALVSTARAQEAVFEGRDKWLFPGWEKIDVVDKAKVDNVIDLIDFTNKELAKRNIGLVVVVVPAKALIHQDKLPEGKTLSSDVLGLYANILRDLATKGIATVDLMPVLKALPQDQDAFFRTDYHWTAWASEAAAKATADLINSKWKLSGQAGDGAKLAEWTKERRFGDLAANFMTPEQRAAIGREVFTVRKQGGAEGEGLLDEAKAPVHVVGNSFTAPYLGFSQALSHDLDRAVTLTWNPGDVGPWATMIQYLESDSFRQNPPQVIVWQFNEGQMQQSPSAEGLWAQSSIMPDAEWKKKVEASLAQ</sequence>
<dbReference type="EMBL" id="JBHSEL010000049">
    <property type="protein sequence ID" value="MFC4624913.1"/>
    <property type="molecule type" value="Genomic_DNA"/>
</dbReference>
<keyword evidence="4 7" id="KW-0732">Signal</keyword>
<evidence type="ECO:0000256" key="6">
    <source>
        <dbReference type="ARBA" id="ARBA00022841"/>
    </source>
</evidence>
<keyword evidence="3" id="KW-0808">Transferase</keyword>
<keyword evidence="10" id="KW-1185">Reference proteome</keyword>
<evidence type="ECO:0000313" key="9">
    <source>
        <dbReference type="EMBL" id="MFC4624913.1"/>
    </source>
</evidence>
<dbReference type="Pfam" id="PF16822">
    <property type="entry name" value="ALGX"/>
    <property type="match status" value="1"/>
</dbReference>
<evidence type="ECO:0000256" key="1">
    <source>
        <dbReference type="ARBA" id="ARBA00004418"/>
    </source>
</evidence>
<protein>
    <submittedName>
        <fullName evidence="9">Twin-arginine translocation pathway signal</fullName>
    </submittedName>
</protein>
<dbReference type="Proteomes" id="UP001596042">
    <property type="component" value="Unassembled WGS sequence"/>
</dbReference>
<dbReference type="InterPro" id="IPR031811">
    <property type="entry name" value="ALGX/ALGJ_SGNH-like"/>
</dbReference>
<dbReference type="RefSeq" id="WP_374830303.1">
    <property type="nucleotide sequence ID" value="NZ_JBHEEZ010000004.1"/>
</dbReference>
<feature type="domain" description="AlgX/AlgJ SGNH hydrolase-like" evidence="8">
    <location>
        <begin position="35"/>
        <end position="294"/>
    </location>
</feature>
<proteinExistence type="predicted"/>
<reference evidence="10" key="1">
    <citation type="journal article" date="2019" name="Int. J. Syst. Evol. Microbiol.">
        <title>The Global Catalogue of Microorganisms (GCM) 10K type strain sequencing project: providing services to taxonomists for standard genome sequencing and annotation.</title>
        <authorList>
            <consortium name="The Broad Institute Genomics Platform"/>
            <consortium name="The Broad Institute Genome Sequencing Center for Infectious Disease"/>
            <person name="Wu L."/>
            <person name="Ma J."/>
        </authorList>
    </citation>
    <scope>NUCLEOTIDE SEQUENCE [LARGE SCALE GENOMIC DNA]</scope>
    <source>
        <strain evidence="10">CGMCC 1.15731</strain>
    </source>
</reference>
<evidence type="ECO:0000313" key="10">
    <source>
        <dbReference type="Proteomes" id="UP001596042"/>
    </source>
</evidence>
<organism evidence="9 10">
    <name type="scientific">Daeguia caeni</name>
    <dbReference type="NCBI Taxonomy" id="439612"/>
    <lineage>
        <taxon>Bacteria</taxon>
        <taxon>Pseudomonadati</taxon>
        <taxon>Pseudomonadota</taxon>
        <taxon>Alphaproteobacteria</taxon>
        <taxon>Hyphomicrobiales</taxon>
        <taxon>Brucellaceae</taxon>
        <taxon>Daeguia</taxon>
    </lineage>
</organism>
<evidence type="ECO:0000259" key="8">
    <source>
        <dbReference type="Pfam" id="PF16822"/>
    </source>
</evidence>
<keyword evidence="6" id="KW-0016">Alginate biosynthesis</keyword>